<evidence type="ECO:0000313" key="3">
    <source>
        <dbReference type="Proteomes" id="UP000688947"/>
    </source>
</evidence>
<keyword evidence="1" id="KW-1133">Transmembrane helix</keyword>
<keyword evidence="1" id="KW-0472">Membrane</keyword>
<comment type="caution">
    <text evidence="2">The sequence shown here is derived from an EMBL/GenBank/DDBJ whole genome shotgun (WGS) entry which is preliminary data.</text>
</comment>
<organism evidence="2 3">
    <name type="scientific">Phytophthora cactorum</name>
    <dbReference type="NCBI Taxonomy" id="29920"/>
    <lineage>
        <taxon>Eukaryota</taxon>
        <taxon>Sar</taxon>
        <taxon>Stramenopiles</taxon>
        <taxon>Oomycota</taxon>
        <taxon>Peronosporomycetes</taxon>
        <taxon>Peronosporales</taxon>
        <taxon>Peronosporaceae</taxon>
        <taxon>Phytophthora</taxon>
    </lineage>
</organism>
<dbReference type="EMBL" id="JAENGZ010002931">
    <property type="protein sequence ID" value="KAG6942549.1"/>
    <property type="molecule type" value="Genomic_DNA"/>
</dbReference>
<proteinExistence type="predicted"/>
<evidence type="ECO:0000313" key="2">
    <source>
        <dbReference type="EMBL" id="KAG6942549.1"/>
    </source>
</evidence>
<dbReference type="OrthoDB" id="10337024at2759"/>
<gene>
    <name evidence="2" type="ORF">JG687_00019003</name>
</gene>
<name>A0A8T1TJU0_9STRA</name>
<feature type="transmembrane region" description="Helical" evidence="1">
    <location>
        <begin position="42"/>
        <end position="65"/>
    </location>
</feature>
<sequence length="105" mass="12074">MDPRRRDPPDDAKCSNLPCCSYRLRSGLHRELHVPKWMYKKWWPVTLLILGTAYLSLPGAVLVFAQSLDHAVLFISVNILVTAVYPLDRPPKTRRIRSQCEQSLS</sequence>
<accession>A0A8T1TJU0</accession>
<keyword evidence="1" id="KW-0812">Transmembrane</keyword>
<protein>
    <submittedName>
        <fullName evidence="2">Uncharacterized protein</fullName>
    </submittedName>
</protein>
<dbReference type="Proteomes" id="UP000688947">
    <property type="component" value="Unassembled WGS sequence"/>
</dbReference>
<feature type="transmembrane region" description="Helical" evidence="1">
    <location>
        <begin position="71"/>
        <end position="87"/>
    </location>
</feature>
<evidence type="ECO:0000256" key="1">
    <source>
        <dbReference type="SAM" id="Phobius"/>
    </source>
</evidence>
<reference evidence="2" key="1">
    <citation type="submission" date="2021-01" db="EMBL/GenBank/DDBJ databases">
        <title>Phytophthora aleatoria, a newly-described species from Pinus radiata is distinct from Phytophthora cactorum isolates based on comparative genomics.</title>
        <authorList>
            <person name="Mcdougal R."/>
            <person name="Panda P."/>
            <person name="Williams N."/>
            <person name="Studholme D.J."/>
        </authorList>
    </citation>
    <scope>NUCLEOTIDE SEQUENCE</scope>
    <source>
        <strain evidence="2">NZFS 3830</strain>
    </source>
</reference>
<dbReference type="AlphaFoldDB" id="A0A8T1TJU0"/>